<feature type="non-terminal residue" evidence="2">
    <location>
        <position position="1"/>
    </location>
</feature>
<dbReference type="SMART" id="SM00248">
    <property type="entry name" value="ANK"/>
    <property type="match status" value="1"/>
</dbReference>
<keyword evidence="3" id="KW-1185">Reference proteome</keyword>
<dbReference type="Proteomes" id="UP000236333">
    <property type="component" value="Unassembled WGS sequence"/>
</dbReference>
<protein>
    <submittedName>
        <fullName evidence="2">Uncharacterized protein</fullName>
    </submittedName>
</protein>
<accession>A0A2J7ZH41</accession>
<keyword evidence="1" id="KW-0040">ANK repeat</keyword>
<dbReference type="EMBL" id="PGGS01002531">
    <property type="protein sequence ID" value="PNG99592.1"/>
    <property type="molecule type" value="Genomic_DNA"/>
</dbReference>
<comment type="caution">
    <text evidence="2">The sequence shown here is derived from an EMBL/GenBank/DDBJ whole genome shotgun (WGS) entry which is preliminary data.</text>
</comment>
<evidence type="ECO:0000313" key="2">
    <source>
        <dbReference type="EMBL" id="PNG99592.1"/>
    </source>
</evidence>
<proteinExistence type="predicted"/>
<evidence type="ECO:0000256" key="1">
    <source>
        <dbReference type="PROSITE-ProRule" id="PRU00023"/>
    </source>
</evidence>
<sequence>DRRRPLHYASRNGHTKVVELLLKAGADVDAGDYESCPYIASALKAATIHL</sequence>
<evidence type="ECO:0000313" key="3">
    <source>
        <dbReference type="Proteomes" id="UP000236333"/>
    </source>
</evidence>
<dbReference type="PROSITE" id="PS50297">
    <property type="entry name" value="ANK_REP_REGION"/>
    <property type="match status" value="1"/>
</dbReference>
<dbReference type="AlphaFoldDB" id="A0A2J7ZH41"/>
<dbReference type="InterPro" id="IPR002110">
    <property type="entry name" value="Ankyrin_rpt"/>
</dbReference>
<organism evidence="2 3">
    <name type="scientific">Tetrabaena socialis</name>
    <dbReference type="NCBI Taxonomy" id="47790"/>
    <lineage>
        <taxon>Eukaryota</taxon>
        <taxon>Viridiplantae</taxon>
        <taxon>Chlorophyta</taxon>
        <taxon>core chlorophytes</taxon>
        <taxon>Chlorophyceae</taxon>
        <taxon>CS clade</taxon>
        <taxon>Chlamydomonadales</taxon>
        <taxon>Tetrabaenaceae</taxon>
        <taxon>Tetrabaena</taxon>
    </lineage>
</organism>
<name>A0A2J7ZH41_9CHLO</name>
<dbReference type="OrthoDB" id="539213at2759"/>
<dbReference type="InterPro" id="IPR036770">
    <property type="entry name" value="Ankyrin_rpt-contain_sf"/>
</dbReference>
<dbReference type="SUPFAM" id="SSF48403">
    <property type="entry name" value="Ankyrin repeat"/>
    <property type="match status" value="1"/>
</dbReference>
<dbReference type="PROSITE" id="PS50088">
    <property type="entry name" value="ANK_REPEAT"/>
    <property type="match status" value="1"/>
</dbReference>
<feature type="repeat" description="ANK" evidence="1">
    <location>
        <begin position="1"/>
        <end position="33"/>
    </location>
</feature>
<gene>
    <name evidence="2" type="ORF">TSOC_014625</name>
</gene>
<dbReference type="Gene3D" id="1.25.40.20">
    <property type="entry name" value="Ankyrin repeat-containing domain"/>
    <property type="match status" value="1"/>
</dbReference>
<reference evidence="2 3" key="1">
    <citation type="journal article" date="2017" name="Mol. Biol. Evol.">
        <title>The 4-celled Tetrabaena socialis nuclear genome reveals the essential components for genetic control of cell number at the origin of multicellularity in the volvocine lineage.</title>
        <authorList>
            <person name="Featherston J."/>
            <person name="Arakaki Y."/>
            <person name="Hanschen E.R."/>
            <person name="Ferris P.J."/>
            <person name="Michod R.E."/>
            <person name="Olson B.J.S.C."/>
            <person name="Nozaki H."/>
            <person name="Durand P.M."/>
        </authorList>
    </citation>
    <scope>NUCLEOTIDE SEQUENCE [LARGE SCALE GENOMIC DNA]</scope>
    <source>
        <strain evidence="2 3">NIES-571</strain>
    </source>
</reference>
<dbReference type="Pfam" id="PF00023">
    <property type="entry name" value="Ank"/>
    <property type="match status" value="1"/>
</dbReference>